<organism evidence="2 3">
    <name type="scientific">Paraburkholderia kururiensis</name>
    <dbReference type="NCBI Taxonomy" id="984307"/>
    <lineage>
        <taxon>Bacteria</taxon>
        <taxon>Pseudomonadati</taxon>
        <taxon>Pseudomonadota</taxon>
        <taxon>Betaproteobacteria</taxon>
        <taxon>Burkholderiales</taxon>
        <taxon>Burkholderiaceae</taxon>
        <taxon>Paraburkholderia</taxon>
    </lineage>
</organism>
<evidence type="ECO:0000313" key="3">
    <source>
        <dbReference type="Proteomes" id="UP001325479"/>
    </source>
</evidence>
<dbReference type="RefSeq" id="WP_114810363.1">
    <property type="nucleotide sequence ID" value="NZ_CP139965.1"/>
</dbReference>
<dbReference type="Proteomes" id="UP001325479">
    <property type="component" value="Chromosome"/>
</dbReference>
<reference evidence="2 3" key="1">
    <citation type="submission" date="2023-12" db="EMBL/GenBank/DDBJ databases">
        <title>Genome sequencing and assembly of bacterial species from a model synthetic community.</title>
        <authorList>
            <person name="Hogle S.L."/>
        </authorList>
    </citation>
    <scope>NUCLEOTIDE SEQUENCE [LARGE SCALE GENOMIC DNA]</scope>
    <source>
        <strain evidence="2 3">HAMBI 2494</strain>
    </source>
</reference>
<evidence type="ECO:0000259" key="1">
    <source>
        <dbReference type="PROSITE" id="PS51819"/>
    </source>
</evidence>
<gene>
    <name evidence="2" type="ORF">U0042_13395</name>
</gene>
<protein>
    <submittedName>
        <fullName evidence="2">VOC family protein</fullName>
    </submittedName>
</protein>
<feature type="domain" description="VOC" evidence="1">
    <location>
        <begin position="5"/>
        <end position="115"/>
    </location>
</feature>
<dbReference type="EMBL" id="CP139965">
    <property type="protein sequence ID" value="WQD80590.1"/>
    <property type="molecule type" value="Genomic_DNA"/>
</dbReference>
<name>A0ABZ0WTL9_9BURK</name>
<dbReference type="InterPro" id="IPR052164">
    <property type="entry name" value="Anthracycline_SecMetBiosynth"/>
</dbReference>
<dbReference type="Pfam" id="PF00903">
    <property type="entry name" value="Glyoxalase"/>
    <property type="match status" value="1"/>
</dbReference>
<dbReference type="InterPro" id="IPR029068">
    <property type="entry name" value="Glyas_Bleomycin-R_OHBP_Dase"/>
</dbReference>
<proteinExistence type="predicted"/>
<sequence length="119" mass="13010">MAIQKIQSVYTVVRDMDKAQAFYERALGLTLKFRDGSKWLQFGVGGSNFALSSVEEAAPRATGSVVVFEADSVDGIRESVEAAGGEFVSERDMGSHGRVLVFLDAERQIFQVFSRQPSA</sequence>
<dbReference type="SUPFAM" id="SSF54593">
    <property type="entry name" value="Glyoxalase/Bleomycin resistance protein/Dihydroxybiphenyl dioxygenase"/>
    <property type="match status" value="1"/>
</dbReference>
<dbReference type="PANTHER" id="PTHR33993:SF2">
    <property type="entry name" value="VOC DOMAIN-CONTAINING PROTEIN"/>
    <property type="match status" value="1"/>
</dbReference>
<dbReference type="Gene3D" id="3.10.180.10">
    <property type="entry name" value="2,3-Dihydroxybiphenyl 1,2-Dioxygenase, domain 1"/>
    <property type="match status" value="1"/>
</dbReference>
<keyword evidence="3" id="KW-1185">Reference proteome</keyword>
<dbReference type="PROSITE" id="PS51819">
    <property type="entry name" value="VOC"/>
    <property type="match status" value="1"/>
</dbReference>
<evidence type="ECO:0000313" key="2">
    <source>
        <dbReference type="EMBL" id="WQD80590.1"/>
    </source>
</evidence>
<accession>A0ABZ0WTL9</accession>
<dbReference type="InterPro" id="IPR004360">
    <property type="entry name" value="Glyas_Fos-R_dOase_dom"/>
</dbReference>
<dbReference type="PANTHER" id="PTHR33993">
    <property type="entry name" value="GLYOXALASE-RELATED"/>
    <property type="match status" value="1"/>
</dbReference>
<dbReference type="InterPro" id="IPR037523">
    <property type="entry name" value="VOC_core"/>
</dbReference>